<keyword evidence="4" id="KW-0808">Transferase</keyword>
<evidence type="ECO:0000256" key="2">
    <source>
        <dbReference type="ARBA" id="ARBA00012438"/>
    </source>
</evidence>
<sequence length="380" mass="42136">MAHTLPGPLSYPRRIGFNWIVAAVGILAIALSAVVSQTTIPQLALNVTAVAIVALAQRRPIAMGIAMVVLFTFMSAFAEFRNPVIVLSAPFLATFMALGGRSRFALAVEIYLCFITVTSPFTNQWIPYDWNGTVIYSVMLAAGLWAGIYFRSQRNQHAEYQRRLREDMETRKETLTRALHDSVATTLTSVVMRAETLALTSSGEPKTQETAEFIADEARQAMQEVRLLLELVRDDGLLTETSVSRSVSDQISVTARLLRSHGFDVRGDESSACVGKRFPPGFEKAFAELATNAIKYAVRGSIITLCVGCSDESLRFRMTNEIEPRPTARHMTSGIGLTETKRLVVRHRGEFWAGKRDGQWVVEFEIPSPAEETTPKRVET</sequence>
<evidence type="ECO:0000256" key="1">
    <source>
        <dbReference type="ARBA" id="ARBA00000085"/>
    </source>
</evidence>
<dbReference type="GO" id="GO:0016020">
    <property type="term" value="C:membrane"/>
    <property type="evidence" value="ECO:0007669"/>
    <property type="project" value="InterPro"/>
</dbReference>
<keyword evidence="3" id="KW-0597">Phosphoprotein</keyword>
<dbReference type="SUPFAM" id="SSF55874">
    <property type="entry name" value="ATPase domain of HSP90 chaperone/DNA topoisomerase II/histidine kinase"/>
    <property type="match status" value="1"/>
</dbReference>
<dbReference type="GO" id="GO:0046983">
    <property type="term" value="F:protein dimerization activity"/>
    <property type="evidence" value="ECO:0007669"/>
    <property type="project" value="InterPro"/>
</dbReference>
<evidence type="ECO:0000256" key="5">
    <source>
        <dbReference type="ARBA" id="ARBA00022741"/>
    </source>
</evidence>
<dbReference type="InterPro" id="IPR036890">
    <property type="entry name" value="HATPase_C_sf"/>
</dbReference>
<name>A0A2S0WDY7_9CORY</name>
<gene>
    <name evidence="9" type="ORF">C3E79_05165</name>
</gene>
<dbReference type="PANTHER" id="PTHR24421">
    <property type="entry name" value="NITRATE/NITRITE SENSOR PROTEIN NARX-RELATED"/>
    <property type="match status" value="1"/>
</dbReference>
<evidence type="ECO:0000313" key="10">
    <source>
        <dbReference type="Proteomes" id="UP000244754"/>
    </source>
</evidence>
<dbReference type="GO" id="GO:0005524">
    <property type="term" value="F:ATP binding"/>
    <property type="evidence" value="ECO:0007669"/>
    <property type="project" value="UniProtKB-KW"/>
</dbReference>
<dbReference type="InterPro" id="IPR050482">
    <property type="entry name" value="Sensor_HK_TwoCompSys"/>
</dbReference>
<protein>
    <recommendedName>
        <fullName evidence="2">histidine kinase</fullName>
        <ecNumber evidence="2">2.7.13.3</ecNumber>
    </recommendedName>
</protein>
<keyword evidence="7" id="KW-0067">ATP-binding</keyword>
<evidence type="ECO:0000256" key="7">
    <source>
        <dbReference type="ARBA" id="ARBA00022840"/>
    </source>
</evidence>
<dbReference type="KEGG" id="clia:C3E79_05165"/>
<dbReference type="RefSeq" id="WP_108403953.1">
    <property type="nucleotide sequence ID" value="NZ_CP026948.1"/>
</dbReference>
<dbReference type="InterPro" id="IPR011712">
    <property type="entry name" value="Sig_transdc_His_kin_sub3_dim/P"/>
</dbReference>
<keyword evidence="6 9" id="KW-0418">Kinase</keyword>
<dbReference type="EC" id="2.7.13.3" evidence="2"/>
<evidence type="ECO:0000256" key="8">
    <source>
        <dbReference type="ARBA" id="ARBA00023012"/>
    </source>
</evidence>
<dbReference type="PANTHER" id="PTHR24421:SF10">
    <property type="entry name" value="NITRATE_NITRITE SENSOR PROTEIN NARQ"/>
    <property type="match status" value="1"/>
</dbReference>
<dbReference type="Gene3D" id="1.20.5.1930">
    <property type="match status" value="1"/>
</dbReference>
<dbReference type="Proteomes" id="UP000244754">
    <property type="component" value="Chromosome"/>
</dbReference>
<keyword evidence="5" id="KW-0547">Nucleotide-binding</keyword>
<dbReference type="GO" id="GO:0000155">
    <property type="term" value="F:phosphorelay sensor kinase activity"/>
    <property type="evidence" value="ECO:0007669"/>
    <property type="project" value="InterPro"/>
</dbReference>
<comment type="catalytic activity">
    <reaction evidence="1">
        <text>ATP + protein L-histidine = ADP + protein N-phospho-L-histidine.</text>
        <dbReference type="EC" id="2.7.13.3"/>
    </reaction>
</comment>
<evidence type="ECO:0000256" key="4">
    <source>
        <dbReference type="ARBA" id="ARBA00022679"/>
    </source>
</evidence>
<dbReference type="OrthoDB" id="4428135at2"/>
<keyword evidence="8" id="KW-0902">Two-component regulatory system</keyword>
<evidence type="ECO:0000256" key="6">
    <source>
        <dbReference type="ARBA" id="ARBA00022777"/>
    </source>
</evidence>
<dbReference type="Pfam" id="PF07730">
    <property type="entry name" value="HisKA_3"/>
    <property type="match status" value="1"/>
</dbReference>
<evidence type="ECO:0000313" key="9">
    <source>
        <dbReference type="EMBL" id="AWB83944.1"/>
    </source>
</evidence>
<dbReference type="Gene3D" id="3.30.565.10">
    <property type="entry name" value="Histidine kinase-like ATPase, C-terminal domain"/>
    <property type="match status" value="1"/>
</dbReference>
<reference evidence="10" key="1">
    <citation type="submission" date="2018-01" db="EMBL/GenBank/DDBJ databases">
        <authorList>
            <person name="Li J."/>
        </authorList>
    </citation>
    <scope>NUCLEOTIDE SEQUENCE [LARGE SCALE GENOMIC DNA]</scope>
    <source>
        <strain evidence="10">2184</strain>
    </source>
</reference>
<dbReference type="AlphaFoldDB" id="A0A2S0WDY7"/>
<evidence type="ECO:0000256" key="3">
    <source>
        <dbReference type="ARBA" id="ARBA00022553"/>
    </source>
</evidence>
<dbReference type="EMBL" id="CP026948">
    <property type="protein sequence ID" value="AWB83944.1"/>
    <property type="molecule type" value="Genomic_DNA"/>
</dbReference>
<accession>A0A2S0WDY7</accession>
<proteinExistence type="predicted"/>
<keyword evidence="10" id="KW-1185">Reference proteome</keyword>
<organism evidence="9 10">
    <name type="scientific">Corynebacterium liangguodongii</name>
    <dbReference type="NCBI Taxonomy" id="2079535"/>
    <lineage>
        <taxon>Bacteria</taxon>
        <taxon>Bacillati</taxon>
        <taxon>Actinomycetota</taxon>
        <taxon>Actinomycetes</taxon>
        <taxon>Mycobacteriales</taxon>
        <taxon>Corynebacteriaceae</taxon>
        <taxon>Corynebacterium</taxon>
    </lineage>
</organism>